<evidence type="ECO:0000259" key="5">
    <source>
        <dbReference type="PROSITE" id="PS50984"/>
    </source>
</evidence>
<organism evidence="6 7">
    <name type="scientific">Paratrimastix pyriformis</name>
    <dbReference type="NCBI Taxonomy" id="342808"/>
    <lineage>
        <taxon>Eukaryota</taxon>
        <taxon>Metamonada</taxon>
        <taxon>Preaxostyla</taxon>
        <taxon>Paratrimastigidae</taxon>
        <taxon>Paratrimastix</taxon>
    </lineage>
</organism>
<evidence type="ECO:0000256" key="2">
    <source>
        <dbReference type="ARBA" id="ARBA00007953"/>
    </source>
</evidence>
<feature type="region of interest" description="Disordered" evidence="4">
    <location>
        <begin position="486"/>
        <end position="518"/>
    </location>
</feature>
<keyword evidence="7" id="KW-1185">Reference proteome</keyword>
<dbReference type="InterPro" id="IPR020103">
    <property type="entry name" value="PsdUridine_synth_cat_dom_sf"/>
</dbReference>
<dbReference type="InterPro" id="IPR036919">
    <property type="entry name" value="Ribo_uL30_ferredoxin-like_sf"/>
</dbReference>
<dbReference type="NCBIfam" id="TIGR00094">
    <property type="entry name" value="tRNA_TruD_broad"/>
    <property type="match status" value="1"/>
</dbReference>
<gene>
    <name evidence="6" type="ORF">PAPYR_1242</name>
</gene>
<feature type="compositionally biased region" description="Low complexity" evidence="4">
    <location>
        <begin position="486"/>
        <end position="508"/>
    </location>
</feature>
<accession>A0ABQ8USG0</accession>
<dbReference type="InterPro" id="IPR042214">
    <property type="entry name" value="TruD_catalytic"/>
</dbReference>
<evidence type="ECO:0000313" key="7">
    <source>
        <dbReference type="Proteomes" id="UP001141327"/>
    </source>
</evidence>
<comment type="caution">
    <text evidence="6">The sequence shown here is derived from an EMBL/GenBank/DDBJ whole genome shotgun (WGS) entry which is preliminary data.</text>
</comment>
<dbReference type="Gene3D" id="3.30.1390.20">
    <property type="entry name" value="Ribosomal protein L30, ferredoxin-like fold domain"/>
    <property type="match status" value="1"/>
</dbReference>
<dbReference type="SUPFAM" id="SSF55129">
    <property type="entry name" value="Ribosomal protein L30p/L7e"/>
    <property type="match status" value="1"/>
</dbReference>
<keyword evidence="3" id="KW-0413">Isomerase</keyword>
<dbReference type="EMBL" id="JAPMOS010000004">
    <property type="protein sequence ID" value="KAJ4462071.1"/>
    <property type="molecule type" value="Genomic_DNA"/>
</dbReference>
<feature type="compositionally biased region" description="Basic and acidic residues" evidence="4">
    <location>
        <begin position="195"/>
        <end position="207"/>
    </location>
</feature>
<comment type="similarity">
    <text evidence="2">Belongs to the pseudouridine synthase TruD family.</text>
</comment>
<dbReference type="PANTHER" id="PTHR13326">
    <property type="entry name" value="TRNA PSEUDOURIDINE SYNTHASE D"/>
    <property type="match status" value="1"/>
</dbReference>
<sequence>MEAACGIVSYLSPHDPGVSAVLKQRFSDFQVNEIDPSGTVLHLTDMNVPAELRMTPPQGSTRIPDFPTAIAAYEKFVGIAHPDPISSERLKKFIEAHASPDTGADKPPEHFVLFELHIEAFGSLSRSLTLVLSAAALFADSSRHLADTFEGKVRVFLRSQKFAKSSPAAPHEADDAPATESGASKPGCKRARGSGTDKRSRSRKDPSDTPTFDARNAPWPADRGQYLCCVLYKENRDSVGAVDAISRLLRLPSHIFGMAGTKDRRACTTQLITAHKVPAEKMARINGAFRDIKVGNFRYVANPVRLGDLKGNRFSLVLRHLTVRDEAALPKALESLGRVGFINYFGMQRFGTGVIHTNQVGAALLRGQWKEAARLILDSLSIESAQIAEAKRRFFEEDADPDELLQLLPPFALAERAILEGLKKCGRQNYCNAFSEIPRHLRLLYLHAYQSYFWNMMATERVRLSPDQVLEGDLVLLPDDPAAPAAAATAATPAPAGSGAEPEVPAEVPEGESCDTGPRVDRKKVHIVVAEDIQAGRFGLSDVVVPIPGSSVIMPTNALGTYAAQLLAQDGADVALREGKYSDLLVGDYRKLIERPVDLQWSLCEYGSDEEDIATTDLAVLQHRAGPKATAGSQRALIVSFSLSSSCYATMCMRWLKKVEAKKKLAERTKKHNAGALKARIVKQKEMVQRIASHYRASHAAETSVAAAKKQAAAVGAFYAAPEAKVAFVIRLRGVNQLDPKSRKILQLLRIRQINNGVFVKLNKATSTMLKLVEPHIAYGYPNLKTIRELIYKRGFLKINKQRIALDNNEQISSHLGKVGISCVEDLIHEIASCGPNFTKAANFMWPFKLNSPRGGFTKKLTHFAEGGDAGNRCEFINDLVRRMM</sequence>
<protein>
    <submittedName>
        <fullName evidence="6">Multisubstrate pseudouridine synthase 7</fullName>
    </submittedName>
</protein>
<comment type="similarity">
    <text evidence="1">Belongs to the universal ribosomal protein uL30 family.</text>
</comment>
<dbReference type="Pfam" id="PF01142">
    <property type="entry name" value="TruD"/>
    <property type="match status" value="1"/>
</dbReference>
<evidence type="ECO:0000256" key="1">
    <source>
        <dbReference type="ARBA" id="ARBA00007594"/>
    </source>
</evidence>
<dbReference type="CDD" id="cd01657">
    <property type="entry name" value="Ribosomal_L7_archeal_euk"/>
    <property type="match status" value="1"/>
</dbReference>
<dbReference type="InterPro" id="IPR016082">
    <property type="entry name" value="Ribosomal_uL30_ferredoxin-like"/>
</dbReference>
<evidence type="ECO:0000256" key="3">
    <source>
        <dbReference type="ARBA" id="ARBA00023235"/>
    </source>
</evidence>
<dbReference type="InterPro" id="IPR035808">
    <property type="entry name" value="Ribosomal_uL30_euk_arc"/>
</dbReference>
<dbReference type="PROSITE" id="PS50984">
    <property type="entry name" value="TRUD"/>
    <property type="match status" value="1"/>
</dbReference>
<evidence type="ECO:0000313" key="6">
    <source>
        <dbReference type="EMBL" id="KAJ4462071.1"/>
    </source>
</evidence>
<reference evidence="6" key="1">
    <citation type="journal article" date="2022" name="bioRxiv">
        <title>Genomics of Preaxostyla Flagellates Illuminates Evolutionary Transitions and the Path Towards Mitochondrial Loss.</title>
        <authorList>
            <person name="Novak L.V.F."/>
            <person name="Treitli S.C."/>
            <person name="Pyrih J."/>
            <person name="Halakuc P."/>
            <person name="Pipaliya S.V."/>
            <person name="Vacek V."/>
            <person name="Brzon O."/>
            <person name="Soukal P."/>
            <person name="Eme L."/>
            <person name="Dacks J.B."/>
            <person name="Karnkowska A."/>
            <person name="Elias M."/>
            <person name="Hampl V."/>
        </authorList>
    </citation>
    <scope>NUCLEOTIDE SEQUENCE</scope>
    <source>
        <strain evidence="6">RCP-MX</strain>
    </source>
</reference>
<feature type="domain" description="TRUD" evidence="5">
    <location>
        <begin position="340"/>
        <end position="595"/>
    </location>
</feature>
<dbReference type="InterPro" id="IPR001656">
    <property type="entry name" value="PsdUridine_synth_TruD"/>
</dbReference>
<dbReference type="InterPro" id="IPR005998">
    <property type="entry name" value="Ribosomal_uL30_euk"/>
</dbReference>
<dbReference type="Pfam" id="PF00327">
    <property type="entry name" value="Ribosomal_L30"/>
    <property type="match status" value="1"/>
</dbReference>
<dbReference type="Proteomes" id="UP001141327">
    <property type="component" value="Unassembled WGS sequence"/>
</dbReference>
<proteinExistence type="inferred from homology"/>
<evidence type="ECO:0000256" key="4">
    <source>
        <dbReference type="SAM" id="MobiDB-lite"/>
    </source>
</evidence>
<dbReference type="PANTHER" id="PTHR13326:SF21">
    <property type="entry name" value="PSEUDOURIDYLATE SYNTHASE PUS7L"/>
    <property type="match status" value="1"/>
</dbReference>
<name>A0ABQ8USG0_9EUKA</name>
<dbReference type="InterPro" id="IPR011760">
    <property type="entry name" value="PsdUridine_synth_TruD_insert"/>
</dbReference>
<dbReference type="SUPFAM" id="SSF55120">
    <property type="entry name" value="Pseudouridine synthase"/>
    <property type="match status" value="1"/>
</dbReference>
<feature type="region of interest" description="Disordered" evidence="4">
    <location>
        <begin position="166"/>
        <end position="217"/>
    </location>
</feature>
<dbReference type="NCBIfam" id="TIGR01310">
    <property type="entry name" value="uL30_euk"/>
    <property type="match status" value="1"/>
</dbReference>
<dbReference type="Gene3D" id="3.30.2350.20">
    <property type="entry name" value="TruD, catalytic domain"/>
    <property type="match status" value="2"/>
</dbReference>
<dbReference type="CDD" id="cd02576">
    <property type="entry name" value="PseudoU_synth_ScPUS7"/>
    <property type="match status" value="1"/>
</dbReference>